<dbReference type="PROSITE" id="PS00138">
    <property type="entry name" value="SUBTILASE_SER"/>
    <property type="match status" value="1"/>
</dbReference>
<dbReference type="InterPro" id="IPR026444">
    <property type="entry name" value="Secre_tail"/>
</dbReference>
<evidence type="ECO:0000256" key="1">
    <source>
        <dbReference type="ARBA" id="ARBA00011073"/>
    </source>
</evidence>
<keyword evidence="3 7" id="KW-0732">Signal</keyword>
<feature type="signal peptide" evidence="7">
    <location>
        <begin position="1"/>
        <end position="22"/>
    </location>
</feature>
<protein>
    <submittedName>
        <fullName evidence="10">S8 family serine peptidase</fullName>
    </submittedName>
</protein>
<sequence length="1094" mass="119116">MNYKYLKISLLFLLFISVSITAQTPKEKQDITREYDLSKLKNLKEKFQKKFSEEKNRAILLATQRGWKIKYTENGTYYELMRISEEGKPLYYKTDNVDAAVSTRANFLHKDGGLGLDLEGQGMTAYVWDGGLARTTHQEYDGDGGENRFSIGDGTTELNFHAAHVMGTIISSGFEPAAKGMAPKAKGIGNDWDNDIAETTAAAAEGMLLSNHSYGFNADNIPDWTFGAYGEAAREWDEVMYNAPYYLTVFSAGNDGGNNSANAEPLEGNSSFDKINTNKTSKNSMVVANGQDATINADGTLSNVVRNSGSSEGPMDDLRIKPDIMGNGTGLYSSYESSDDAYSTITGTSMAAPNVTGSLLLLQQHHKESYGNFMRAATLKGLALHTADDTDIAGPDPHTGWGLMNTKVAAETITKNGFESWISEEVLSNGGTYSITVKSDGFNPLLASISWTDKPGEISDGTANNPKAALVNDLDIRVTQGSNEYKPWRLTGVYSNEKGDNLVDPYERVDIDNPSGEYTITVTHKGTLAEDQRFSLIVTGISGEFTFLADSSEKGLCSENDAVFNFEYRQAVAGTTDFTLSGVPAGMTTAFSNQSLSANGNFTITFGNLENVPAGPYDIEVIGDNGNETQKRTIRLTVYHPSFSDNPSELEYPANGEKGISFTKIELRWKNNLNANNYKVEVSDSPSFTNIAYTGDVKSTTFGIEGLQSGTVYYWRIKPKNDCGIGEFSSIFSFQTGSEDCTNVYSATDFTNASAMPFTTNQTFYVPIEVTDDLLINDIKVTVDITHSEVQDLTLVVKEPIANGTKQATLLSKVCDDTDDISNVTFDDDAAELVCGSEKPAVSGMVKPEQPLKGFGGLMSKGTWLFEVNDFDLFDGGQINSASITICASVEITSIPSLTSSIIKLDANSTYTITNANMEATSASETAEQQIFTLVEQPIKGQLQREGITLNAGDTFTQADISSNKITFVNSQSTSFADQFRVDVTNAANGWLANQIIIIEEKTLTINEFSLDNVSFWPNPTKDVLNIKLNNATSDNVVITLFDLQGRKVITTLDKPSNLIFTKEINTKNVSSGVYLLSISQGNKKATKKIIITK</sequence>
<feature type="domain" description="P/Homo B" evidence="9">
    <location>
        <begin position="736"/>
        <end position="892"/>
    </location>
</feature>
<dbReference type="Pfam" id="PF18962">
    <property type="entry name" value="Por_Secre_tail"/>
    <property type="match status" value="1"/>
</dbReference>
<dbReference type="InterPro" id="IPR051048">
    <property type="entry name" value="Peptidase_S8/S53_subtilisin"/>
</dbReference>
<dbReference type="Gene3D" id="3.40.50.200">
    <property type="entry name" value="Peptidase S8/S53 domain"/>
    <property type="match status" value="1"/>
</dbReference>
<dbReference type="Proteomes" id="UP000515808">
    <property type="component" value="Chromosome"/>
</dbReference>
<name>A0A7G9L8Q9_9FLAO</name>
<dbReference type="InterPro" id="IPR039005">
    <property type="entry name" value="CSPG_rpt"/>
</dbReference>
<feature type="active site" description="Charge relay system" evidence="6">
    <location>
        <position position="161"/>
    </location>
</feature>
<dbReference type="Pfam" id="PF00082">
    <property type="entry name" value="Peptidase_S8"/>
    <property type="match status" value="1"/>
</dbReference>
<evidence type="ECO:0000256" key="4">
    <source>
        <dbReference type="ARBA" id="ARBA00022801"/>
    </source>
</evidence>
<feature type="active site" description="Charge relay system" evidence="6">
    <location>
        <position position="129"/>
    </location>
</feature>
<keyword evidence="11" id="KW-1185">Reference proteome</keyword>
<keyword evidence="2 6" id="KW-0645">Protease</keyword>
<dbReference type="PROSITE" id="PS50853">
    <property type="entry name" value="FN3"/>
    <property type="match status" value="1"/>
</dbReference>
<dbReference type="InterPro" id="IPR023828">
    <property type="entry name" value="Peptidase_S8_Ser-AS"/>
</dbReference>
<evidence type="ECO:0000256" key="5">
    <source>
        <dbReference type="ARBA" id="ARBA00022825"/>
    </source>
</evidence>
<comment type="similarity">
    <text evidence="1 6">Belongs to the peptidase S8 family.</text>
</comment>
<dbReference type="PANTHER" id="PTHR43399">
    <property type="entry name" value="SUBTILISIN-RELATED"/>
    <property type="match status" value="1"/>
</dbReference>
<dbReference type="PROSITE" id="PS51892">
    <property type="entry name" value="SUBTILASE"/>
    <property type="match status" value="1"/>
</dbReference>
<feature type="domain" description="Fibronectin type-III" evidence="8">
    <location>
        <begin position="646"/>
        <end position="739"/>
    </location>
</feature>
<dbReference type="SUPFAM" id="SSF52743">
    <property type="entry name" value="Subtilisin-like"/>
    <property type="match status" value="1"/>
</dbReference>
<dbReference type="InterPro" id="IPR036852">
    <property type="entry name" value="Peptidase_S8/S53_dom_sf"/>
</dbReference>
<dbReference type="Gene3D" id="2.60.40.10">
    <property type="entry name" value="Immunoglobulins"/>
    <property type="match status" value="1"/>
</dbReference>
<keyword evidence="4 6" id="KW-0378">Hydrolase</keyword>
<evidence type="ECO:0000256" key="2">
    <source>
        <dbReference type="ARBA" id="ARBA00022670"/>
    </source>
</evidence>
<dbReference type="PROSITE" id="PS51829">
    <property type="entry name" value="P_HOMO_B"/>
    <property type="match status" value="1"/>
</dbReference>
<dbReference type="GO" id="GO:0006508">
    <property type="term" value="P:proteolysis"/>
    <property type="evidence" value="ECO:0007669"/>
    <property type="project" value="UniProtKB-KW"/>
</dbReference>
<dbReference type="PROSITE" id="PS51854">
    <property type="entry name" value="CSPG"/>
    <property type="match status" value="1"/>
</dbReference>
<dbReference type="InterPro" id="IPR008979">
    <property type="entry name" value="Galactose-bd-like_sf"/>
</dbReference>
<dbReference type="KEGG" id="ppec:H9W90_12515"/>
<evidence type="ECO:0000259" key="9">
    <source>
        <dbReference type="PROSITE" id="PS51829"/>
    </source>
</evidence>
<dbReference type="PRINTS" id="PR00723">
    <property type="entry name" value="SUBTILISIN"/>
</dbReference>
<dbReference type="Gene3D" id="2.60.120.260">
    <property type="entry name" value="Galactose-binding domain-like"/>
    <property type="match status" value="1"/>
</dbReference>
<evidence type="ECO:0000313" key="10">
    <source>
        <dbReference type="EMBL" id="QNM85008.1"/>
    </source>
</evidence>
<dbReference type="InterPro" id="IPR013783">
    <property type="entry name" value="Ig-like_fold"/>
</dbReference>
<dbReference type="RefSeq" id="WP_187481926.1">
    <property type="nucleotide sequence ID" value="NZ_CP060695.1"/>
</dbReference>
<dbReference type="GO" id="GO:0004252">
    <property type="term" value="F:serine-type endopeptidase activity"/>
    <property type="evidence" value="ECO:0007669"/>
    <property type="project" value="UniProtKB-UniRule"/>
</dbReference>
<dbReference type="InterPro" id="IPR000209">
    <property type="entry name" value="Peptidase_S8/S53_dom"/>
</dbReference>
<dbReference type="EMBL" id="CP060695">
    <property type="protein sequence ID" value="QNM85008.1"/>
    <property type="molecule type" value="Genomic_DNA"/>
</dbReference>
<dbReference type="Gene3D" id="2.60.120.380">
    <property type="match status" value="1"/>
</dbReference>
<feature type="chain" id="PRO_5028859716" evidence="7">
    <location>
        <begin position="23"/>
        <end position="1094"/>
    </location>
</feature>
<evidence type="ECO:0000259" key="8">
    <source>
        <dbReference type="PROSITE" id="PS50853"/>
    </source>
</evidence>
<dbReference type="InterPro" id="IPR002884">
    <property type="entry name" value="P_dom"/>
</dbReference>
<dbReference type="InterPro" id="IPR003961">
    <property type="entry name" value="FN3_dom"/>
</dbReference>
<dbReference type="CDD" id="cd04842">
    <property type="entry name" value="Peptidases_S8_Kp43_protease"/>
    <property type="match status" value="1"/>
</dbReference>
<dbReference type="CDD" id="cd00063">
    <property type="entry name" value="FN3"/>
    <property type="match status" value="1"/>
</dbReference>
<dbReference type="InterPro" id="IPR034058">
    <property type="entry name" value="TagA/B/C/D_pept_dom"/>
</dbReference>
<dbReference type="SUPFAM" id="SSF49265">
    <property type="entry name" value="Fibronectin type III"/>
    <property type="match status" value="1"/>
</dbReference>
<dbReference type="InterPro" id="IPR015500">
    <property type="entry name" value="Peptidase_S8_subtilisin-rel"/>
</dbReference>
<evidence type="ECO:0000313" key="11">
    <source>
        <dbReference type="Proteomes" id="UP000515808"/>
    </source>
</evidence>
<keyword evidence="5 6" id="KW-0720">Serine protease</keyword>
<accession>A0A7G9L8Q9</accession>
<proteinExistence type="inferred from homology"/>
<dbReference type="PANTHER" id="PTHR43399:SF4">
    <property type="entry name" value="CELL WALL-ASSOCIATED PROTEASE"/>
    <property type="match status" value="1"/>
</dbReference>
<evidence type="ECO:0000256" key="6">
    <source>
        <dbReference type="PROSITE-ProRule" id="PRU01240"/>
    </source>
</evidence>
<dbReference type="AlphaFoldDB" id="A0A7G9L8Q9"/>
<evidence type="ECO:0000256" key="3">
    <source>
        <dbReference type="ARBA" id="ARBA00022729"/>
    </source>
</evidence>
<gene>
    <name evidence="10" type="ORF">H9W90_12515</name>
</gene>
<dbReference type="SUPFAM" id="SSF49785">
    <property type="entry name" value="Galactose-binding domain-like"/>
    <property type="match status" value="2"/>
</dbReference>
<dbReference type="NCBIfam" id="TIGR04183">
    <property type="entry name" value="Por_Secre_tail"/>
    <property type="match status" value="1"/>
</dbReference>
<dbReference type="Pfam" id="PF16184">
    <property type="entry name" value="Cadherin_3"/>
    <property type="match status" value="1"/>
</dbReference>
<dbReference type="InterPro" id="IPR036116">
    <property type="entry name" value="FN3_sf"/>
</dbReference>
<reference evidence="10 11" key="1">
    <citation type="submission" date="2020-08" db="EMBL/GenBank/DDBJ databases">
        <title>Polaribacter sp. L12M9 isolated from gut of the Korean scallop.</title>
        <authorList>
            <person name="Jeong Y.S."/>
        </authorList>
    </citation>
    <scope>NUCLEOTIDE SEQUENCE [LARGE SCALE GENOMIC DNA]</scope>
    <source>
        <strain evidence="10 11">L12M9</strain>
    </source>
</reference>
<feature type="active site" description="Charge relay system" evidence="6">
    <location>
        <position position="349"/>
    </location>
</feature>
<organism evidence="10 11">
    <name type="scientific">Polaribacter pectinis</name>
    <dbReference type="NCBI Taxonomy" id="2738844"/>
    <lineage>
        <taxon>Bacteria</taxon>
        <taxon>Pseudomonadati</taxon>
        <taxon>Bacteroidota</taxon>
        <taxon>Flavobacteriia</taxon>
        <taxon>Flavobacteriales</taxon>
        <taxon>Flavobacteriaceae</taxon>
    </lineage>
</organism>
<evidence type="ECO:0000256" key="7">
    <source>
        <dbReference type="SAM" id="SignalP"/>
    </source>
</evidence>